<dbReference type="EnsemblPlants" id="OGLUM10G10460.1">
    <property type="protein sequence ID" value="OGLUM10G10460.1"/>
    <property type="gene ID" value="OGLUM10G10460"/>
</dbReference>
<evidence type="ECO:0000313" key="2">
    <source>
        <dbReference type="EnsemblPlants" id="OGLUM10G10460.1"/>
    </source>
</evidence>
<protein>
    <submittedName>
        <fullName evidence="2">Uncharacterized protein</fullName>
    </submittedName>
</protein>
<dbReference type="HOGENOM" id="CLU_2744105_0_0_1"/>
<reference evidence="2" key="1">
    <citation type="submission" date="2015-04" db="UniProtKB">
        <authorList>
            <consortium name="EnsemblPlants"/>
        </authorList>
    </citation>
    <scope>IDENTIFICATION</scope>
</reference>
<accession>A0A0E0BAR4</accession>
<reference evidence="2" key="2">
    <citation type="submission" date="2018-05" db="EMBL/GenBank/DDBJ databases">
        <title>OgluRS3 (Oryza glumaepatula Reference Sequence Version 3).</title>
        <authorList>
            <person name="Zhang J."/>
            <person name="Kudrna D."/>
            <person name="Lee S."/>
            <person name="Talag J."/>
            <person name="Welchert J."/>
            <person name="Wing R.A."/>
        </authorList>
    </citation>
    <scope>NUCLEOTIDE SEQUENCE [LARGE SCALE GENOMIC DNA]</scope>
</reference>
<feature type="compositionally biased region" description="Low complexity" evidence="1">
    <location>
        <begin position="1"/>
        <end position="10"/>
    </location>
</feature>
<feature type="compositionally biased region" description="Gly residues" evidence="1">
    <location>
        <begin position="18"/>
        <end position="30"/>
    </location>
</feature>
<name>A0A0E0BAR4_9ORYZ</name>
<dbReference type="Gramene" id="OGLUM10G10460.1">
    <property type="protein sequence ID" value="OGLUM10G10460.1"/>
    <property type="gene ID" value="OGLUM10G10460"/>
</dbReference>
<feature type="region of interest" description="Disordered" evidence="1">
    <location>
        <begin position="1"/>
        <end position="45"/>
    </location>
</feature>
<dbReference type="Proteomes" id="UP000026961">
    <property type="component" value="Chromosome 10"/>
</dbReference>
<organism evidence="2">
    <name type="scientific">Oryza glumipatula</name>
    <dbReference type="NCBI Taxonomy" id="40148"/>
    <lineage>
        <taxon>Eukaryota</taxon>
        <taxon>Viridiplantae</taxon>
        <taxon>Streptophyta</taxon>
        <taxon>Embryophyta</taxon>
        <taxon>Tracheophyta</taxon>
        <taxon>Spermatophyta</taxon>
        <taxon>Magnoliopsida</taxon>
        <taxon>Liliopsida</taxon>
        <taxon>Poales</taxon>
        <taxon>Poaceae</taxon>
        <taxon>BOP clade</taxon>
        <taxon>Oryzoideae</taxon>
        <taxon>Oryzeae</taxon>
        <taxon>Oryzinae</taxon>
        <taxon>Oryza</taxon>
    </lineage>
</organism>
<keyword evidence="3" id="KW-1185">Reference proteome</keyword>
<proteinExistence type="predicted"/>
<sequence length="71" mass="7610">MAGERWAGWSPSPPPAGRGRGPAVGFGGGRRGCREATGRVSRRKTRGRKVVLDSFSAESMSCDADRTARQF</sequence>
<evidence type="ECO:0000256" key="1">
    <source>
        <dbReference type="SAM" id="MobiDB-lite"/>
    </source>
</evidence>
<evidence type="ECO:0000313" key="3">
    <source>
        <dbReference type="Proteomes" id="UP000026961"/>
    </source>
</evidence>
<dbReference type="AlphaFoldDB" id="A0A0E0BAR4"/>